<sequence>MGTPVTASSRPCVCRTVNSRRSSWRTGNPPPVELGKLLSFVKISSRHSVRRKADSRALLRSGSVWHELSSAAEIRADGTARDGAATATGRYPKRNQEDINILEPTYRRPDASDV</sequence>
<dbReference type="Proteomes" id="UP001283361">
    <property type="component" value="Unassembled WGS sequence"/>
</dbReference>
<reference evidence="2" key="1">
    <citation type="journal article" date="2023" name="G3 (Bethesda)">
        <title>A reference genome for the long-term kleptoplast-retaining sea slug Elysia crispata morphotype clarki.</title>
        <authorList>
            <person name="Eastman K.E."/>
            <person name="Pendleton A.L."/>
            <person name="Shaikh M.A."/>
            <person name="Suttiyut T."/>
            <person name="Ogas R."/>
            <person name="Tomko P."/>
            <person name="Gavelis G."/>
            <person name="Widhalm J.R."/>
            <person name="Wisecaver J.H."/>
        </authorList>
    </citation>
    <scope>NUCLEOTIDE SEQUENCE</scope>
    <source>
        <strain evidence="2">ECLA1</strain>
    </source>
</reference>
<dbReference type="EMBL" id="JAWDGP010006106">
    <property type="protein sequence ID" value="KAK3747191.1"/>
    <property type="molecule type" value="Genomic_DNA"/>
</dbReference>
<keyword evidence="3" id="KW-1185">Reference proteome</keyword>
<evidence type="ECO:0000313" key="3">
    <source>
        <dbReference type="Proteomes" id="UP001283361"/>
    </source>
</evidence>
<protein>
    <submittedName>
        <fullName evidence="2">Uncharacterized protein</fullName>
    </submittedName>
</protein>
<feature type="compositionally biased region" description="Low complexity" evidence="1">
    <location>
        <begin position="81"/>
        <end position="90"/>
    </location>
</feature>
<dbReference type="AlphaFoldDB" id="A0AAE1CZJ0"/>
<accession>A0AAE1CZJ0</accession>
<feature type="compositionally biased region" description="Basic and acidic residues" evidence="1">
    <location>
        <begin position="105"/>
        <end position="114"/>
    </location>
</feature>
<evidence type="ECO:0000256" key="1">
    <source>
        <dbReference type="SAM" id="MobiDB-lite"/>
    </source>
</evidence>
<proteinExistence type="predicted"/>
<feature type="region of interest" description="Disordered" evidence="1">
    <location>
        <begin position="79"/>
        <end position="114"/>
    </location>
</feature>
<organism evidence="2 3">
    <name type="scientific">Elysia crispata</name>
    <name type="common">lettuce slug</name>
    <dbReference type="NCBI Taxonomy" id="231223"/>
    <lineage>
        <taxon>Eukaryota</taxon>
        <taxon>Metazoa</taxon>
        <taxon>Spiralia</taxon>
        <taxon>Lophotrochozoa</taxon>
        <taxon>Mollusca</taxon>
        <taxon>Gastropoda</taxon>
        <taxon>Heterobranchia</taxon>
        <taxon>Euthyneura</taxon>
        <taxon>Panpulmonata</taxon>
        <taxon>Sacoglossa</taxon>
        <taxon>Placobranchoidea</taxon>
        <taxon>Plakobranchidae</taxon>
        <taxon>Elysia</taxon>
    </lineage>
</organism>
<comment type="caution">
    <text evidence="2">The sequence shown here is derived from an EMBL/GenBank/DDBJ whole genome shotgun (WGS) entry which is preliminary data.</text>
</comment>
<name>A0AAE1CZJ0_9GAST</name>
<gene>
    <name evidence="2" type="ORF">RRG08_035737</name>
</gene>
<evidence type="ECO:0000313" key="2">
    <source>
        <dbReference type="EMBL" id="KAK3747191.1"/>
    </source>
</evidence>